<dbReference type="SUPFAM" id="SSF48452">
    <property type="entry name" value="TPR-like"/>
    <property type="match status" value="2"/>
</dbReference>
<feature type="repeat" description="TPR" evidence="8">
    <location>
        <begin position="107"/>
        <end position="140"/>
    </location>
</feature>
<evidence type="ECO:0000256" key="7">
    <source>
        <dbReference type="ARBA" id="ARBA00022803"/>
    </source>
</evidence>
<dbReference type="PANTHER" id="PTHR44835">
    <property type="entry name" value="UDP-N-ACETYLGLUCOSAMINE--PEPTIDE N-ACETYLGLUCOSAMINYLTRANSFERASE SPINDLY-RELATED"/>
    <property type="match status" value="1"/>
</dbReference>
<keyword evidence="6" id="KW-0677">Repeat</keyword>
<dbReference type="EC" id="2.4.1.255" evidence="3"/>
<sequence>MESTWAARHREAVSLQAQGRFQAAEQQYQAILRVQSQADAVWHDLGWLYSQMGQYQLAAQALLKALELNRQQPSYHYKLGLVLEKLGDRDQAVQAHRNAIQLNEKLSDAYSELGRLLMASSKLDEAERVYQQAIAVHPQQAQSYFQLGQVLAAKAQFPEAIKAYEVAHQLNPSDPQTLQELGQALDLQASRYQARAAFYRGSSFYCQEKYAAAAEQYQEFIHIPNLEAAAPTMQRAYKYLGECLQKLEQSAEAIALYYQGIQRYPEANEFYYELIALLQNSGQVEKAIAASTQGLQHLPNDLHLLRAQHLMLPILYQNAAEIEQWREHFISGLNYLVKTIDLTTPEVAQKALLGIGYQTNFYLQYQGRDDLALQVQYGQLMHQIMATNYPDWVKPLQVKPRSLQPNQQRKIRIGYISNFLWQHTVGKLFVGWIRHHNSDQFELYCYHLGPAVDQITEQIRQHSHEFNHLPLQEVLEADFQNIGSKIRADQLDILVFLDIGMHPFVTSLAGLRLAPIQCVTWGHPITSGSPTIDYFLSSDLMEPETAEAHYSEKLVRLPNIGISYTKPQLPPLTKSRSNFQIPQDAIAYLCCQSLFKYLPQYDYIFPAIAQQVLQAQFIFISGFDPGLTQQFEQRLEAAFAQYHLSYRSHCVILPKQSQIDYWQINLLSDIFLDTFAWSGGNTTLEAIACNLPIVTCPGEFMRGRHSYAILQRLGVTATIAKDEAAYIEIAVKLGLDCDWRSQVVQQMSDRQSFLYDDLTCVTALEEFYQRVIGNH</sequence>
<dbReference type="EMBL" id="JAMPKM010000001">
    <property type="protein sequence ID" value="MEP0815710.1"/>
    <property type="molecule type" value="Genomic_DNA"/>
</dbReference>
<feature type="repeat" description="TPR" evidence="8">
    <location>
        <begin position="73"/>
        <end position="106"/>
    </location>
</feature>
<dbReference type="InterPro" id="IPR029489">
    <property type="entry name" value="OGT/SEC/SPY_C"/>
</dbReference>
<feature type="repeat" description="TPR" evidence="8">
    <location>
        <begin position="39"/>
        <end position="72"/>
    </location>
</feature>
<gene>
    <name evidence="10" type="ORF">NC998_01210</name>
</gene>
<dbReference type="PROSITE" id="PS50005">
    <property type="entry name" value="TPR"/>
    <property type="match status" value="4"/>
</dbReference>
<name>A0ABV0J1Q9_9CYAN</name>
<evidence type="ECO:0000256" key="1">
    <source>
        <dbReference type="ARBA" id="ARBA00004922"/>
    </source>
</evidence>
<dbReference type="PROSITE" id="PS50293">
    <property type="entry name" value="TPR_REGION"/>
    <property type="match status" value="1"/>
</dbReference>
<comment type="similarity">
    <text evidence="2">Belongs to the glycosyltransferase 41 family. O-GlcNAc transferase subfamily.</text>
</comment>
<comment type="caution">
    <text evidence="10">The sequence shown here is derived from an EMBL/GenBank/DDBJ whole genome shotgun (WGS) entry which is preliminary data.</text>
</comment>
<feature type="repeat" description="TPR" evidence="8">
    <location>
        <begin position="141"/>
        <end position="174"/>
    </location>
</feature>
<dbReference type="Gene3D" id="3.40.50.2000">
    <property type="entry name" value="Glycogen Phosphorylase B"/>
    <property type="match status" value="1"/>
</dbReference>
<keyword evidence="4" id="KW-0328">Glycosyltransferase</keyword>
<feature type="domain" description="O-GlcNAc transferase C-terminal" evidence="9">
    <location>
        <begin position="406"/>
        <end position="559"/>
    </location>
</feature>
<organism evidence="10 11">
    <name type="scientific">Trichocoleus desertorum GB2-A4</name>
    <dbReference type="NCBI Taxonomy" id="2933944"/>
    <lineage>
        <taxon>Bacteria</taxon>
        <taxon>Bacillati</taxon>
        <taxon>Cyanobacteriota</taxon>
        <taxon>Cyanophyceae</taxon>
        <taxon>Leptolyngbyales</taxon>
        <taxon>Trichocoleusaceae</taxon>
        <taxon>Trichocoleus</taxon>
    </lineage>
</organism>
<dbReference type="Proteomes" id="UP001464891">
    <property type="component" value="Unassembled WGS sequence"/>
</dbReference>
<evidence type="ECO:0000256" key="3">
    <source>
        <dbReference type="ARBA" id="ARBA00011970"/>
    </source>
</evidence>
<dbReference type="RefSeq" id="WP_190431253.1">
    <property type="nucleotide sequence ID" value="NZ_JAMPKM010000001.1"/>
</dbReference>
<keyword evidence="11" id="KW-1185">Reference proteome</keyword>
<evidence type="ECO:0000313" key="10">
    <source>
        <dbReference type="EMBL" id="MEP0815710.1"/>
    </source>
</evidence>
<dbReference type="SMART" id="SM00028">
    <property type="entry name" value="TPR"/>
    <property type="match status" value="8"/>
</dbReference>
<keyword evidence="5" id="KW-0808">Transferase</keyword>
<evidence type="ECO:0000256" key="6">
    <source>
        <dbReference type="ARBA" id="ARBA00022737"/>
    </source>
</evidence>
<reference evidence="10 11" key="1">
    <citation type="submission" date="2022-04" db="EMBL/GenBank/DDBJ databases">
        <title>Positive selection, recombination, and allopatry shape intraspecific diversity of widespread and dominant cyanobacteria.</title>
        <authorList>
            <person name="Wei J."/>
            <person name="Shu W."/>
            <person name="Hu C."/>
        </authorList>
    </citation>
    <scope>NUCLEOTIDE SEQUENCE [LARGE SCALE GENOMIC DNA]</scope>
    <source>
        <strain evidence="10 11">GB2-A4</strain>
    </source>
</reference>
<evidence type="ECO:0000256" key="8">
    <source>
        <dbReference type="PROSITE-ProRule" id="PRU00339"/>
    </source>
</evidence>
<dbReference type="Pfam" id="PF13414">
    <property type="entry name" value="TPR_11"/>
    <property type="match status" value="1"/>
</dbReference>
<dbReference type="InterPro" id="IPR011990">
    <property type="entry name" value="TPR-like_helical_dom_sf"/>
</dbReference>
<feature type="domain" description="O-GlcNAc transferase C-terminal" evidence="9">
    <location>
        <begin position="573"/>
        <end position="749"/>
    </location>
</feature>
<evidence type="ECO:0000256" key="5">
    <source>
        <dbReference type="ARBA" id="ARBA00022679"/>
    </source>
</evidence>
<evidence type="ECO:0000256" key="4">
    <source>
        <dbReference type="ARBA" id="ARBA00022676"/>
    </source>
</evidence>
<dbReference type="Pfam" id="PF13432">
    <property type="entry name" value="TPR_16"/>
    <property type="match status" value="1"/>
</dbReference>
<dbReference type="SUPFAM" id="SSF53756">
    <property type="entry name" value="UDP-Glycosyltransferase/glycogen phosphorylase"/>
    <property type="match status" value="1"/>
</dbReference>
<protein>
    <recommendedName>
        <fullName evidence="3">protein O-GlcNAc transferase</fullName>
        <ecNumber evidence="3">2.4.1.255</ecNumber>
    </recommendedName>
</protein>
<evidence type="ECO:0000256" key="2">
    <source>
        <dbReference type="ARBA" id="ARBA00005386"/>
    </source>
</evidence>
<dbReference type="Gene3D" id="3.40.50.11380">
    <property type="match status" value="1"/>
</dbReference>
<comment type="pathway">
    <text evidence="1">Protein modification; protein glycosylation.</text>
</comment>
<dbReference type="Gene3D" id="1.25.40.10">
    <property type="entry name" value="Tetratricopeptide repeat domain"/>
    <property type="match status" value="3"/>
</dbReference>
<keyword evidence="7 8" id="KW-0802">TPR repeat</keyword>
<dbReference type="Pfam" id="PF13844">
    <property type="entry name" value="Glyco_transf_41"/>
    <property type="match status" value="2"/>
</dbReference>
<evidence type="ECO:0000259" key="9">
    <source>
        <dbReference type="Pfam" id="PF13844"/>
    </source>
</evidence>
<accession>A0ABV0J1Q9</accession>
<dbReference type="PANTHER" id="PTHR44835:SF1">
    <property type="entry name" value="PROTEIN O-GLCNAC TRANSFERASE"/>
    <property type="match status" value="1"/>
</dbReference>
<proteinExistence type="inferred from homology"/>
<evidence type="ECO:0000313" key="11">
    <source>
        <dbReference type="Proteomes" id="UP001464891"/>
    </source>
</evidence>
<dbReference type="InterPro" id="IPR019734">
    <property type="entry name" value="TPR_rpt"/>
</dbReference>
<dbReference type="InterPro" id="IPR051939">
    <property type="entry name" value="Glycosyltr_41/O-GlcNAc_trsf"/>
</dbReference>